<proteinExistence type="predicted"/>
<feature type="region of interest" description="Disordered" evidence="1">
    <location>
        <begin position="89"/>
        <end position="109"/>
    </location>
</feature>
<accession>A0A922F866</accession>
<organism evidence="2 3">
    <name type="scientific">Carya illinoinensis</name>
    <name type="common">Pecan</name>
    <dbReference type="NCBI Taxonomy" id="32201"/>
    <lineage>
        <taxon>Eukaryota</taxon>
        <taxon>Viridiplantae</taxon>
        <taxon>Streptophyta</taxon>
        <taxon>Embryophyta</taxon>
        <taxon>Tracheophyta</taxon>
        <taxon>Spermatophyta</taxon>
        <taxon>Magnoliopsida</taxon>
        <taxon>eudicotyledons</taxon>
        <taxon>Gunneridae</taxon>
        <taxon>Pentapetalae</taxon>
        <taxon>rosids</taxon>
        <taxon>fabids</taxon>
        <taxon>Fagales</taxon>
        <taxon>Juglandaceae</taxon>
        <taxon>Carya</taxon>
    </lineage>
</organism>
<dbReference type="AlphaFoldDB" id="A0A922F866"/>
<dbReference type="Proteomes" id="UP000811246">
    <property type="component" value="Chromosome 4"/>
</dbReference>
<gene>
    <name evidence="2" type="ORF">I3842_04G116100</name>
</gene>
<reference evidence="2" key="1">
    <citation type="submission" date="2021-01" db="EMBL/GenBank/DDBJ databases">
        <authorList>
            <person name="Lovell J.T."/>
            <person name="Bentley N."/>
            <person name="Bhattarai G."/>
            <person name="Jenkins J.W."/>
            <person name="Sreedasyam A."/>
            <person name="Alarcon Y."/>
            <person name="Bock C."/>
            <person name="Boston L."/>
            <person name="Carlson J."/>
            <person name="Cervantes K."/>
            <person name="Clermont K."/>
            <person name="Krom N."/>
            <person name="Kubenka K."/>
            <person name="Mamidi S."/>
            <person name="Mattison C."/>
            <person name="Monteros M."/>
            <person name="Pisani C."/>
            <person name="Plott C."/>
            <person name="Rajasekar S."/>
            <person name="Rhein H.S."/>
            <person name="Rohla C."/>
            <person name="Song M."/>
            <person name="Hilaire R.S."/>
            <person name="Shu S."/>
            <person name="Wells L."/>
            <person name="Wang X."/>
            <person name="Webber J."/>
            <person name="Heerema R.J."/>
            <person name="Klein P."/>
            <person name="Conner P."/>
            <person name="Grauke L."/>
            <person name="Grimwood J."/>
            <person name="Schmutz J."/>
            <person name="Randall J.J."/>
        </authorList>
    </citation>
    <scope>NUCLEOTIDE SEQUENCE</scope>
    <source>
        <tissue evidence="2">Leaf</tissue>
    </source>
</reference>
<protein>
    <submittedName>
        <fullName evidence="2">Uncharacterized protein</fullName>
    </submittedName>
</protein>
<comment type="caution">
    <text evidence="2">The sequence shown here is derived from an EMBL/GenBank/DDBJ whole genome shotgun (WGS) entry which is preliminary data.</text>
</comment>
<evidence type="ECO:0000313" key="3">
    <source>
        <dbReference type="Proteomes" id="UP000811246"/>
    </source>
</evidence>
<sequence length="137" mass="15027">MLKNQAPVAFCRPSRDSIALSPHTQTPPLLETAICTSFTFTEAQPGFLQTDKANCPTSCTATHPASITQYISSKTQLLSPVLAPENRATTAQCPFRSKPPRSVPAPPYRYHRHNKLRRSLHATPCPPCPSRHPAAQL</sequence>
<dbReference type="EMBL" id="CM031828">
    <property type="protein sequence ID" value="KAG6717751.1"/>
    <property type="molecule type" value="Genomic_DNA"/>
</dbReference>
<evidence type="ECO:0000313" key="2">
    <source>
        <dbReference type="EMBL" id="KAG6717751.1"/>
    </source>
</evidence>
<name>A0A922F866_CARIL</name>
<evidence type="ECO:0000256" key="1">
    <source>
        <dbReference type="SAM" id="MobiDB-lite"/>
    </source>
</evidence>